<dbReference type="EMBL" id="JBHSPC010000008">
    <property type="protein sequence ID" value="MFC5669014.1"/>
    <property type="molecule type" value="Genomic_DNA"/>
</dbReference>
<accession>A0ABW0XIZ2</accession>
<dbReference type="SUPFAM" id="SSF56214">
    <property type="entry name" value="4'-phosphopantetheinyl transferase"/>
    <property type="match status" value="1"/>
</dbReference>
<evidence type="ECO:0000313" key="4">
    <source>
        <dbReference type="Proteomes" id="UP001596183"/>
    </source>
</evidence>
<comment type="caution">
    <text evidence="3">The sequence shown here is derived from an EMBL/GenBank/DDBJ whole genome shotgun (WGS) entry which is preliminary data.</text>
</comment>
<evidence type="ECO:0000313" key="3">
    <source>
        <dbReference type="EMBL" id="MFC5669014.1"/>
    </source>
</evidence>
<keyword evidence="4" id="KW-1185">Reference proteome</keyword>
<evidence type="ECO:0000259" key="2">
    <source>
        <dbReference type="Pfam" id="PF01648"/>
    </source>
</evidence>
<keyword evidence="1 3" id="KW-0808">Transferase</keyword>
<feature type="domain" description="4'-phosphopantetheinyl transferase" evidence="2">
    <location>
        <begin position="9"/>
        <end position="86"/>
    </location>
</feature>
<sequence>MAAAAGHVPVGIDVERRARGRGTDVMQRVLTAAEVDLVTAHSDPDHAFLRQWVRKEALIKVGRTELDSLGLLDLSALPLDAEGIPLRFEDLYVMDLMDGRRDALVTVVSTTPARLVPGITEHPRQYISPRLLTWGFEKSG</sequence>
<name>A0ABW0XIZ2_9ACTN</name>
<protein>
    <submittedName>
        <fullName evidence="3">4'-phosphopantetheinyl transferase family protein</fullName>
    </submittedName>
</protein>
<dbReference type="Proteomes" id="UP001596183">
    <property type="component" value="Unassembled WGS sequence"/>
</dbReference>
<reference evidence="4" key="1">
    <citation type="journal article" date="2019" name="Int. J. Syst. Evol. Microbiol.">
        <title>The Global Catalogue of Microorganisms (GCM) 10K type strain sequencing project: providing services to taxonomists for standard genome sequencing and annotation.</title>
        <authorList>
            <consortium name="The Broad Institute Genomics Platform"/>
            <consortium name="The Broad Institute Genome Sequencing Center for Infectious Disease"/>
            <person name="Wu L."/>
            <person name="Ma J."/>
        </authorList>
    </citation>
    <scope>NUCLEOTIDE SEQUENCE [LARGE SCALE GENOMIC DNA]</scope>
    <source>
        <strain evidence="4">JCM 13852</strain>
    </source>
</reference>
<dbReference type="InterPro" id="IPR008278">
    <property type="entry name" value="4-PPantetheinyl_Trfase_dom"/>
</dbReference>
<gene>
    <name evidence="3" type="ORF">ACFP2V_02445</name>
</gene>
<organism evidence="3 4">
    <name type="scientific">Streptomyces incanus</name>
    <dbReference type="NCBI Taxonomy" id="887453"/>
    <lineage>
        <taxon>Bacteria</taxon>
        <taxon>Bacillati</taxon>
        <taxon>Actinomycetota</taxon>
        <taxon>Actinomycetes</taxon>
        <taxon>Kitasatosporales</taxon>
        <taxon>Streptomycetaceae</taxon>
        <taxon>Streptomyces</taxon>
    </lineage>
</organism>
<proteinExistence type="predicted"/>
<dbReference type="GO" id="GO:0016740">
    <property type="term" value="F:transferase activity"/>
    <property type="evidence" value="ECO:0007669"/>
    <property type="project" value="UniProtKB-KW"/>
</dbReference>
<dbReference type="Gene3D" id="3.90.470.20">
    <property type="entry name" value="4'-phosphopantetheinyl transferase domain"/>
    <property type="match status" value="1"/>
</dbReference>
<dbReference type="InterPro" id="IPR037143">
    <property type="entry name" value="4-PPantetheinyl_Trfase_dom_sf"/>
</dbReference>
<dbReference type="Pfam" id="PF01648">
    <property type="entry name" value="ACPS"/>
    <property type="match status" value="1"/>
</dbReference>
<dbReference type="RefSeq" id="WP_381204674.1">
    <property type="nucleotide sequence ID" value="NZ_JBHSPC010000008.1"/>
</dbReference>
<evidence type="ECO:0000256" key="1">
    <source>
        <dbReference type="ARBA" id="ARBA00022679"/>
    </source>
</evidence>